<dbReference type="KEGG" id="bze:COCCADRAFT_27312"/>
<dbReference type="AlphaFoldDB" id="W6XX70"/>
<evidence type="ECO:0000256" key="1">
    <source>
        <dbReference type="SAM" id="MobiDB-lite"/>
    </source>
</evidence>
<reference evidence="2 3" key="1">
    <citation type="journal article" date="2013" name="PLoS Genet.">
        <title>Comparative genome structure, secondary metabolite, and effector coding capacity across Cochliobolus pathogens.</title>
        <authorList>
            <person name="Condon B.J."/>
            <person name="Leng Y."/>
            <person name="Wu D."/>
            <person name="Bushley K.E."/>
            <person name="Ohm R.A."/>
            <person name="Otillar R."/>
            <person name="Martin J."/>
            <person name="Schackwitz W."/>
            <person name="Grimwood J."/>
            <person name="MohdZainudin N."/>
            <person name="Xue C."/>
            <person name="Wang R."/>
            <person name="Manning V.A."/>
            <person name="Dhillon B."/>
            <person name="Tu Z.J."/>
            <person name="Steffenson B.J."/>
            <person name="Salamov A."/>
            <person name="Sun H."/>
            <person name="Lowry S."/>
            <person name="LaButti K."/>
            <person name="Han J."/>
            <person name="Copeland A."/>
            <person name="Lindquist E."/>
            <person name="Barry K."/>
            <person name="Schmutz J."/>
            <person name="Baker S.E."/>
            <person name="Ciuffetti L.M."/>
            <person name="Grigoriev I.V."/>
            <person name="Zhong S."/>
            <person name="Turgeon B.G."/>
        </authorList>
    </citation>
    <scope>NUCLEOTIDE SEQUENCE [LARGE SCALE GENOMIC DNA]</scope>
    <source>
        <strain evidence="2 3">26-R-13</strain>
    </source>
</reference>
<feature type="compositionally biased region" description="Low complexity" evidence="1">
    <location>
        <begin position="28"/>
        <end position="41"/>
    </location>
</feature>
<gene>
    <name evidence="2" type="ORF">COCCADRAFT_27312</name>
</gene>
<accession>W6XX70</accession>
<dbReference type="GeneID" id="19146167"/>
<organism evidence="2 3">
    <name type="scientific">Cochliobolus carbonum (strain 26-R-13)</name>
    <name type="common">Maize leaf spot fungus</name>
    <name type="synonym">Bipolaris zeicola</name>
    <dbReference type="NCBI Taxonomy" id="930089"/>
    <lineage>
        <taxon>Eukaryota</taxon>
        <taxon>Fungi</taxon>
        <taxon>Dikarya</taxon>
        <taxon>Ascomycota</taxon>
        <taxon>Pezizomycotina</taxon>
        <taxon>Dothideomycetes</taxon>
        <taxon>Pleosporomycetidae</taxon>
        <taxon>Pleosporales</taxon>
        <taxon>Pleosporineae</taxon>
        <taxon>Pleosporaceae</taxon>
        <taxon>Bipolaris</taxon>
    </lineage>
</organism>
<protein>
    <submittedName>
        <fullName evidence="2">Uncharacterized protein</fullName>
    </submittedName>
</protein>
<evidence type="ECO:0000313" key="3">
    <source>
        <dbReference type="Proteomes" id="UP000053841"/>
    </source>
</evidence>
<name>W6XX70_COCC2</name>
<keyword evidence="3" id="KW-1185">Reference proteome</keyword>
<proteinExistence type="predicted"/>
<evidence type="ECO:0000313" key="2">
    <source>
        <dbReference type="EMBL" id="EUC32072.1"/>
    </source>
</evidence>
<dbReference type="Proteomes" id="UP000053841">
    <property type="component" value="Unassembled WGS sequence"/>
</dbReference>
<feature type="compositionally biased region" description="Basic and acidic residues" evidence="1">
    <location>
        <begin position="1"/>
        <end position="14"/>
    </location>
</feature>
<sequence length="153" mass="15811">MVRRDKPQPGEGRRNRQQGWAAKLTCGESSSTSNEEAATSEQNGQREALGVNCLASTRVPSVSVRTHTQREREVRSSLPVCVPASLLLVGCVVVVGGGGGGGAAPLFALDCEGEQPPANVVLPVPMAPSCAANGPPASRVVMPATSCPRAWLP</sequence>
<dbReference type="HOGENOM" id="CLU_1731136_0_0_1"/>
<dbReference type="EMBL" id="KI964642">
    <property type="protein sequence ID" value="EUC32072.1"/>
    <property type="molecule type" value="Genomic_DNA"/>
</dbReference>
<feature type="region of interest" description="Disordered" evidence="1">
    <location>
        <begin position="1"/>
        <end position="49"/>
    </location>
</feature>
<dbReference type="RefSeq" id="XP_007713603.1">
    <property type="nucleotide sequence ID" value="XM_007715413.1"/>
</dbReference>